<evidence type="ECO:0000256" key="3">
    <source>
        <dbReference type="ARBA" id="ARBA00022679"/>
    </source>
</evidence>
<evidence type="ECO:0000256" key="5">
    <source>
        <dbReference type="ARBA" id="ARBA00022694"/>
    </source>
</evidence>
<dbReference type="EC" id="2.1.1.207" evidence="6"/>
<evidence type="ECO:0000313" key="10">
    <source>
        <dbReference type="Proteomes" id="UP000192790"/>
    </source>
</evidence>
<feature type="domain" description="tRNA/rRNA methyltransferase SpoU type" evidence="8">
    <location>
        <begin position="7"/>
        <end position="147"/>
    </location>
</feature>
<dbReference type="InterPro" id="IPR016914">
    <property type="entry name" value="TrmL"/>
</dbReference>
<evidence type="ECO:0000256" key="7">
    <source>
        <dbReference type="PIRSR" id="PIRSR029256-1"/>
    </source>
</evidence>
<feature type="binding site" evidence="6 7">
    <location>
        <position position="106"/>
    </location>
    <ligand>
        <name>S-adenosyl-L-methionine</name>
        <dbReference type="ChEBI" id="CHEBI:59789"/>
    </ligand>
</feature>
<comment type="catalytic activity">
    <reaction evidence="6">
        <text>5-carboxymethylaminomethyluridine(34) in tRNA(Leu) + S-adenosyl-L-methionine = 5-carboxymethylaminomethyl-2'-O-methyluridine(34) in tRNA(Leu) + S-adenosyl-L-homocysteine + H(+)</text>
        <dbReference type="Rhea" id="RHEA:43088"/>
        <dbReference type="Rhea" id="RHEA-COMP:10333"/>
        <dbReference type="Rhea" id="RHEA-COMP:10334"/>
        <dbReference type="ChEBI" id="CHEBI:15378"/>
        <dbReference type="ChEBI" id="CHEBI:57856"/>
        <dbReference type="ChEBI" id="CHEBI:59789"/>
        <dbReference type="ChEBI" id="CHEBI:74508"/>
        <dbReference type="ChEBI" id="CHEBI:74511"/>
        <dbReference type="EC" id="2.1.1.207"/>
    </reaction>
</comment>
<dbReference type="GO" id="GO:0005737">
    <property type="term" value="C:cytoplasm"/>
    <property type="evidence" value="ECO:0007669"/>
    <property type="project" value="UniProtKB-SubCell"/>
</dbReference>
<comment type="subcellular location">
    <subcellularLocation>
        <location evidence="6">Cytoplasm</location>
    </subcellularLocation>
</comment>
<reference evidence="9 10" key="1">
    <citation type="submission" date="2017-04" db="EMBL/GenBank/DDBJ databases">
        <authorList>
            <person name="Afonso C.L."/>
            <person name="Miller P.J."/>
            <person name="Scott M.A."/>
            <person name="Spackman E."/>
            <person name="Goraichik I."/>
            <person name="Dimitrov K.M."/>
            <person name="Suarez D.L."/>
            <person name="Swayne D.E."/>
        </authorList>
    </citation>
    <scope>NUCLEOTIDE SEQUENCE [LARGE SCALE GENOMIC DNA]</scope>
    <source>
        <strain evidence="9 10">DSM 12816</strain>
    </source>
</reference>
<accession>A0A1W2A6J5</accession>
<evidence type="ECO:0000256" key="1">
    <source>
        <dbReference type="ARBA" id="ARBA00022490"/>
    </source>
</evidence>
<evidence type="ECO:0000256" key="6">
    <source>
        <dbReference type="HAMAP-Rule" id="MF_01885"/>
    </source>
</evidence>
<dbReference type="GO" id="GO:0042802">
    <property type="term" value="F:identical protein binding"/>
    <property type="evidence" value="ECO:0007669"/>
    <property type="project" value="UniProtKB-ARBA"/>
</dbReference>
<dbReference type="InterPro" id="IPR029026">
    <property type="entry name" value="tRNA_m1G_MTases_N"/>
</dbReference>
<organism evidence="9 10">
    <name type="scientific">Papillibacter cinnamivorans DSM 12816</name>
    <dbReference type="NCBI Taxonomy" id="1122930"/>
    <lineage>
        <taxon>Bacteria</taxon>
        <taxon>Bacillati</taxon>
        <taxon>Bacillota</taxon>
        <taxon>Clostridia</taxon>
        <taxon>Eubacteriales</taxon>
        <taxon>Oscillospiraceae</taxon>
        <taxon>Papillibacter</taxon>
    </lineage>
</organism>
<dbReference type="PANTHER" id="PTHR42971:SF1">
    <property type="entry name" value="TRNA (CYTIDINE(34)-2'-O)-METHYLTRANSFERASE"/>
    <property type="match status" value="1"/>
</dbReference>
<keyword evidence="4 6" id="KW-0949">S-adenosyl-L-methionine</keyword>
<dbReference type="HAMAP" id="MF_01885">
    <property type="entry name" value="tRNA_methyltr_TrmL"/>
    <property type="match status" value="1"/>
</dbReference>
<feature type="binding site" evidence="6 7">
    <location>
        <position position="127"/>
    </location>
    <ligand>
        <name>S-adenosyl-L-methionine</name>
        <dbReference type="ChEBI" id="CHEBI:59789"/>
    </ligand>
</feature>
<dbReference type="Proteomes" id="UP000192790">
    <property type="component" value="Unassembled WGS sequence"/>
</dbReference>
<protein>
    <recommendedName>
        <fullName evidence="6">Putative tRNA (cytidine(34)-2'-O)-methyltransferase</fullName>
        <ecNumber evidence="6">2.1.1.207</ecNumber>
    </recommendedName>
    <alternativeName>
        <fullName evidence="6">tRNA (cytidine/uridine-2'-O-)-methyltransferase</fullName>
    </alternativeName>
</protein>
<gene>
    <name evidence="9" type="ORF">SAMN02745168_1575</name>
</gene>
<name>A0A1W2A6J5_9FIRM</name>
<dbReference type="GO" id="GO:0003723">
    <property type="term" value="F:RNA binding"/>
    <property type="evidence" value="ECO:0007669"/>
    <property type="project" value="InterPro"/>
</dbReference>
<dbReference type="CDD" id="cd18094">
    <property type="entry name" value="SpoU-like_TrmL"/>
    <property type="match status" value="1"/>
</dbReference>
<dbReference type="PANTHER" id="PTHR42971">
    <property type="entry name" value="TRNA (CYTIDINE(34)-2'-O)-METHYLTRANSFERASE"/>
    <property type="match status" value="1"/>
</dbReference>
<proteinExistence type="inferred from homology"/>
<dbReference type="FunFam" id="3.40.1280.10:FF:000002">
    <property type="entry name" value="Peptidylprolyl isomerase"/>
    <property type="match status" value="1"/>
</dbReference>
<keyword evidence="1 6" id="KW-0963">Cytoplasm</keyword>
<dbReference type="PIRSF" id="PIRSF029256">
    <property type="entry name" value="SpoU_TrmH_prd"/>
    <property type="match status" value="1"/>
</dbReference>
<keyword evidence="2 6" id="KW-0489">Methyltransferase</keyword>
<keyword evidence="5 6" id="KW-0819">tRNA processing</keyword>
<dbReference type="InterPro" id="IPR001537">
    <property type="entry name" value="SpoU_MeTrfase"/>
</dbReference>
<dbReference type="STRING" id="1122930.SAMN02745168_1575"/>
<comment type="caution">
    <text evidence="6">Lacks conserved residue(s) required for the propagation of feature annotation.</text>
</comment>
<dbReference type="Pfam" id="PF00588">
    <property type="entry name" value="SpoU_methylase"/>
    <property type="match status" value="1"/>
</dbReference>
<dbReference type="EMBL" id="FWXW01000003">
    <property type="protein sequence ID" value="SMC56325.1"/>
    <property type="molecule type" value="Genomic_DNA"/>
</dbReference>
<dbReference type="Gene3D" id="3.40.1280.10">
    <property type="match status" value="1"/>
</dbReference>
<dbReference type="SUPFAM" id="SSF75217">
    <property type="entry name" value="alpha/beta knot"/>
    <property type="match status" value="1"/>
</dbReference>
<comment type="similarity">
    <text evidence="6">Belongs to the class IV-like SAM-binding methyltransferase superfamily. RNA methyltransferase TrmH family. TrmL subfamily.</text>
</comment>
<dbReference type="AlphaFoldDB" id="A0A1W2A6J5"/>
<comment type="catalytic activity">
    <reaction evidence="6">
        <text>cytidine(34) in tRNA + S-adenosyl-L-methionine = 2'-O-methylcytidine(34) in tRNA + S-adenosyl-L-homocysteine + H(+)</text>
        <dbReference type="Rhea" id="RHEA:43084"/>
        <dbReference type="Rhea" id="RHEA-COMP:10331"/>
        <dbReference type="Rhea" id="RHEA-COMP:10332"/>
        <dbReference type="ChEBI" id="CHEBI:15378"/>
        <dbReference type="ChEBI" id="CHEBI:57856"/>
        <dbReference type="ChEBI" id="CHEBI:59789"/>
        <dbReference type="ChEBI" id="CHEBI:74495"/>
        <dbReference type="ChEBI" id="CHEBI:82748"/>
        <dbReference type="EC" id="2.1.1.207"/>
    </reaction>
</comment>
<feature type="binding site" evidence="6 7">
    <location>
        <position position="135"/>
    </location>
    <ligand>
        <name>S-adenosyl-L-methionine</name>
        <dbReference type="ChEBI" id="CHEBI:59789"/>
    </ligand>
</feature>
<evidence type="ECO:0000259" key="8">
    <source>
        <dbReference type="Pfam" id="PF00588"/>
    </source>
</evidence>
<dbReference type="GO" id="GO:0002130">
    <property type="term" value="P:wobble position ribose methylation"/>
    <property type="evidence" value="ECO:0007669"/>
    <property type="project" value="TreeGrafter"/>
</dbReference>
<evidence type="ECO:0000256" key="4">
    <source>
        <dbReference type="ARBA" id="ARBA00022691"/>
    </source>
</evidence>
<evidence type="ECO:0000313" key="9">
    <source>
        <dbReference type="EMBL" id="SMC56325.1"/>
    </source>
</evidence>
<comment type="function">
    <text evidence="6">Could methylate the ribose at the nucleotide 34 wobble position in tRNA.</text>
</comment>
<dbReference type="GO" id="GO:0141102">
    <property type="term" value="F:tRNA (5-carboxymethylaminomethyluridine(34)-2'-O)-methyltransferase activity"/>
    <property type="evidence" value="ECO:0007669"/>
    <property type="project" value="RHEA"/>
</dbReference>
<sequence length="174" mass="19483">MVTLFMLNIVLVEPEIPMNTGNIARTCAATGSRLHLIRPLGFDISDRAVKRAGLDYWHLVDLSVYDSLPDFFSRTGAEKNLWLASTKAPRPYTEAKFEDGCYLFFGKETAGLPEPLRTAHYDRCIRIPMFAEARSLNLANSVAVVVYEALRQLDFPGLCQEGEMRPAGSRQVVL</sequence>
<keyword evidence="3 6" id="KW-0808">Transferase</keyword>
<evidence type="ECO:0000256" key="2">
    <source>
        <dbReference type="ARBA" id="ARBA00022603"/>
    </source>
</evidence>
<keyword evidence="10" id="KW-1185">Reference proteome</keyword>
<dbReference type="GO" id="GO:0141098">
    <property type="term" value="F:tRNA (cytidine(34)-2'-O)-methyltransferase activity"/>
    <property type="evidence" value="ECO:0007669"/>
    <property type="project" value="RHEA"/>
</dbReference>
<dbReference type="NCBIfam" id="TIGR00185">
    <property type="entry name" value="tRNA_yibK_trmL"/>
    <property type="match status" value="1"/>
</dbReference>
<dbReference type="InterPro" id="IPR029028">
    <property type="entry name" value="Alpha/beta_knot_MTases"/>
</dbReference>